<feature type="compositionally biased region" description="Low complexity" evidence="1">
    <location>
        <begin position="456"/>
        <end position="467"/>
    </location>
</feature>
<feature type="compositionally biased region" description="Polar residues" evidence="1">
    <location>
        <begin position="410"/>
        <end position="421"/>
    </location>
</feature>
<dbReference type="EMBL" id="BTRK01000004">
    <property type="protein sequence ID" value="GMR45166.1"/>
    <property type="molecule type" value="Genomic_DNA"/>
</dbReference>
<evidence type="ECO:0000256" key="1">
    <source>
        <dbReference type="SAM" id="MobiDB-lite"/>
    </source>
</evidence>
<feature type="compositionally biased region" description="Basic residues" evidence="1">
    <location>
        <begin position="597"/>
        <end position="607"/>
    </location>
</feature>
<feature type="compositionally biased region" description="Basic and acidic residues" evidence="1">
    <location>
        <begin position="89"/>
        <end position="107"/>
    </location>
</feature>
<feature type="region of interest" description="Disordered" evidence="1">
    <location>
        <begin position="398"/>
        <end position="503"/>
    </location>
</feature>
<evidence type="ECO:0000313" key="3">
    <source>
        <dbReference type="Proteomes" id="UP001328107"/>
    </source>
</evidence>
<reference evidence="3" key="1">
    <citation type="submission" date="2022-10" db="EMBL/GenBank/DDBJ databases">
        <title>Genome assembly of Pristionchus species.</title>
        <authorList>
            <person name="Yoshida K."/>
            <person name="Sommer R.J."/>
        </authorList>
    </citation>
    <scope>NUCLEOTIDE SEQUENCE [LARGE SCALE GENOMIC DNA]</scope>
    <source>
        <strain evidence="3">RS5460</strain>
    </source>
</reference>
<keyword evidence="3" id="KW-1185">Reference proteome</keyword>
<feature type="compositionally biased region" description="Low complexity" evidence="1">
    <location>
        <begin position="58"/>
        <end position="77"/>
    </location>
</feature>
<feature type="region of interest" description="Disordered" evidence="1">
    <location>
        <begin position="206"/>
        <end position="316"/>
    </location>
</feature>
<gene>
    <name evidence="2" type="ORF">PMAYCL1PPCAC_15361</name>
</gene>
<feature type="compositionally biased region" description="Basic and acidic residues" evidence="1">
    <location>
        <begin position="346"/>
        <end position="377"/>
    </location>
</feature>
<feature type="compositionally biased region" description="Basic and acidic residues" evidence="1">
    <location>
        <begin position="18"/>
        <end position="33"/>
    </location>
</feature>
<feature type="compositionally biased region" description="Polar residues" evidence="1">
    <location>
        <begin position="566"/>
        <end position="575"/>
    </location>
</feature>
<feature type="compositionally biased region" description="Low complexity" evidence="1">
    <location>
        <begin position="304"/>
        <end position="316"/>
    </location>
</feature>
<feature type="region of interest" description="Disordered" evidence="1">
    <location>
        <begin position="1"/>
        <end position="116"/>
    </location>
</feature>
<dbReference type="AlphaFoldDB" id="A0AAN5HYI3"/>
<feature type="compositionally biased region" description="Acidic residues" evidence="1">
    <location>
        <begin position="223"/>
        <end position="237"/>
    </location>
</feature>
<feature type="region of interest" description="Disordered" evidence="1">
    <location>
        <begin position="518"/>
        <end position="618"/>
    </location>
</feature>
<feature type="compositionally biased region" description="Low complexity" evidence="1">
    <location>
        <begin position="262"/>
        <end position="282"/>
    </location>
</feature>
<feature type="compositionally biased region" description="Basic and acidic residues" evidence="1">
    <location>
        <begin position="441"/>
        <end position="451"/>
    </location>
</feature>
<proteinExistence type="predicted"/>
<sequence>MSGGHRPMAMPYPASDRTMQEDERWRPGEEGRTVRHRPCTPYRPVAKMGRGGRVQVKRPPASSVAVAPSARPTASARMSTPSNAGRSPFEGRVEERGERMPKLERQDTMLQSPHTDANPGGYFVIYGYSPASINANTGLMEPALTQPLPQGAQLSYVPPALAVLNAMGEGAPQLAASLLLPTTAAASGVDPAFGFASTMLAAMTPPHIKSEATSNTRVKREEQEEEQEEMMGEDEEREGANPPCESSTDNDEEMEERKGSIRKMPSSIDSSSMTSHRSTARSLHAPRSRAGSHASWMEDDRARTPSPSSAAAFTPPVLTHQKTKMNGRPRNIITLSSQVPMKGRTMKKDQMEQTMRVKVEEEVQEKKMEKTEVKREVEEEEEGEILLDSLLQIVHPKKEKEAKEAAVAPTNAQTGGTSTMATGKGPVKEEPLSEEPGSPSSKEREEGRQIEAAHASSSSSTMPMTTMAVKKEVSQPVIKSNNEDATKGETAAAKTSNDEGTTAMKKIVVKNEVSSPIQMKEETAVEPPKEPLTGRRILADQQVPEANMNGENGQKDRENAAIAPSTDGSRPSLTSAVVKKEATANEEEEKGQTPPLPKRRGKPKGTKNKILVEIPAEERRPVRASTRLATLKREALVASKAAPKAPQQGVKADDVKEDLLKFYVKNVVNSPTPNKINRNDACVTALQKIGVNDK</sequence>
<feature type="compositionally biased region" description="Basic and acidic residues" evidence="1">
    <location>
        <begin position="519"/>
        <end position="533"/>
    </location>
</feature>
<comment type="caution">
    <text evidence="2">The sequence shown here is derived from an EMBL/GenBank/DDBJ whole genome shotgun (WGS) entry which is preliminary data.</text>
</comment>
<protein>
    <submittedName>
        <fullName evidence="2">Uncharacterized protein</fullName>
    </submittedName>
</protein>
<organism evidence="2 3">
    <name type="scientific">Pristionchus mayeri</name>
    <dbReference type="NCBI Taxonomy" id="1317129"/>
    <lineage>
        <taxon>Eukaryota</taxon>
        <taxon>Metazoa</taxon>
        <taxon>Ecdysozoa</taxon>
        <taxon>Nematoda</taxon>
        <taxon>Chromadorea</taxon>
        <taxon>Rhabditida</taxon>
        <taxon>Rhabditina</taxon>
        <taxon>Diplogasteromorpha</taxon>
        <taxon>Diplogasteroidea</taxon>
        <taxon>Neodiplogasteridae</taxon>
        <taxon>Pristionchus</taxon>
    </lineage>
</organism>
<dbReference type="Proteomes" id="UP001328107">
    <property type="component" value="Unassembled WGS sequence"/>
</dbReference>
<accession>A0AAN5HYI3</accession>
<evidence type="ECO:0000313" key="2">
    <source>
        <dbReference type="EMBL" id="GMR45166.1"/>
    </source>
</evidence>
<feature type="region of interest" description="Disordered" evidence="1">
    <location>
        <begin position="339"/>
        <end position="383"/>
    </location>
</feature>
<name>A0AAN5HYI3_9BILA</name>